<evidence type="ECO:0000256" key="7">
    <source>
        <dbReference type="ARBA" id="ARBA00023136"/>
    </source>
</evidence>
<evidence type="ECO:0000256" key="1">
    <source>
        <dbReference type="ARBA" id="ARBA00004651"/>
    </source>
</evidence>
<keyword evidence="2" id="KW-1003">Cell membrane</keyword>
<sequence length="556" mass="62118">MTRKSYSSWAWWGFAALLLITLRVFSVYTWRIDSDEPQHLHVIWGWANGLLQYRDVFDNHTPLFHMLFTPVYAALGERADILQLMRLSVIPLYLLSLLAVYQMGKALFTKESALWATLITALFPLFFLTSLEFRTDDLWIVPWLFAMTVLVQKPLRRSHFLLVGLLLGATIAVSMKTSLLLLSLLLAVIVSLGLATDKIRETAIHKWRYAIWLLVGLLVVPVAFVLFFVAKGSFGPMYYGVIQHNIVPGLGHWKHFARVFKVLVGLIPLVLIGTWVVNRSSRDVGMRFRRTVIFLTFGFSILGLYGFWPLVTRQDFLPLIPLFVVIATGCWIDAMQQTSRSHAGNFKQGVLVVLVLVEASILIAKDKPWQLMKTSAPTQLVSETLQLTHSGDRIIDLKGETVFRPRPFYYVLEGVTRKRISLGLIQDTIPEDVIRTGTAVAAADSGFFPPRGRAFLNDNFVSVGALRVAGRLIDDKAMNADGSFAFEVGVPTVYALVSDRGDQATELDGSPYTGGRTLSPGRHTFKPALGSSSQWAVVWASAIERGFSPFPGKGRV</sequence>
<dbReference type="PANTHER" id="PTHR33908">
    <property type="entry name" value="MANNOSYLTRANSFERASE YKCB-RELATED"/>
    <property type="match status" value="1"/>
</dbReference>
<dbReference type="Proteomes" id="UP000245081">
    <property type="component" value="Unassembled WGS sequence"/>
</dbReference>
<dbReference type="PANTHER" id="PTHR33908:SF11">
    <property type="entry name" value="MEMBRANE PROTEIN"/>
    <property type="match status" value="1"/>
</dbReference>
<dbReference type="InterPro" id="IPR050297">
    <property type="entry name" value="LipidA_mod_glycosyltrf_83"/>
</dbReference>
<protein>
    <submittedName>
        <fullName evidence="10">Phosphoribosylformylglycinamidine synthase</fullName>
    </submittedName>
</protein>
<organism evidence="10 11">
    <name type="scientific">Novimethylophilus kurashikiensis</name>
    <dbReference type="NCBI Taxonomy" id="1825523"/>
    <lineage>
        <taxon>Bacteria</taxon>
        <taxon>Pseudomonadati</taxon>
        <taxon>Pseudomonadota</taxon>
        <taxon>Betaproteobacteria</taxon>
        <taxon>Nitrosomonadales</taxon>
        <taxon>Methylophilaceae</taxon>
        <taxon>Novimethylophilus</taxon>
    </lineage>
</organism>
<feature type="domain" description="Glycosyltransferase RgtA/B/C/D-like" evidence="9">
    <location>
        <begin position="85"/>
        <end position="222"/>
    </location>
</feature>
<dbReference type="InterPro" id="IPR038731">
    <property type="entry name" value="RgtA/B/C-like"/>
</dbReference>
<gene>
    <name evidence="10" type="ORF">NMK_3528</name>
</gene>
<keyword evidence="11" id="KW-1185">Reference proteome</keyword>
<evidence type="ECO:0000313" key="11">
    <source>
        <dbReference type="Proteomes" id="UP000245081"/>
    </source>
</evidence>
<proteinExistence type="predicted"/>
<accession>A0A2R5FCJ0</accession>
<evidence type="ECO:0000256" key="4">
    <source>
        <dbReference type="ARBA" id="ARBA00022679"/>
    </source>
</evidence>
<name>A0A2R5FCJ0_9PROT</name>
<feature type="transmembrane region" description="Helical" evidence="8">
    <location>
        <begin position="290"/>
        <end position="310"/>
    </location>
</feature>
<evidence type="ECO:0000259" key="9">
    <source>
        <dbReference type="Pfam" id="PF13231"/>
    </source>
</evidence>
<keyword evidence="3" id="KW-0328">Glycosyltransferase</keyword>
<keyword evidence="5 8" id="KW-0812">Transmembrane</keyword>
<dbReference type="GO" id="GO:0005886">
    <property type="term" value="C:plasma membrane"/>
    <property type="evidence" value="ECO:0007669"/>
    <property type="project" value="UniProtKB-SubCell"/>
</dbReference>
<keyword evidence="7 8" id="KW-0472">Membrane</keyword>
<evidence type="ECO:0000256" key="3">
    <source>
        <dbReference type="ARBA" id="ARBA00022676"/>
    </source>
</evidence>
<evidence type="ECO:0000313" key="10">
    <source>
        <dbReference type="EMBL" id="GBG15910.1"/>
    </source>
</evidence>
<feature type="transmembrane region" description="Helical" evidence="8">
    <location>
        <begin position="9"/>
        <end position="30"/>
    </location>
</feature>
<dbReference type="EMBL" id="BDOQ01000023">
    <property type="protein sequence ID" value="GBG15910.1"/>
    <property type="molecule type" value="Genomic_DNA"/>
</dbReference>
<dbReference type="RefSeq" id="WP_181376334.1">
    <property type="nucleotide sequence ID" value="NZ_BDOQ01000023.1"/>
</dbReference>
<feature type="transmembrane region" description="Helical" evidence="8">
    <location>
        <begin position="81"/>
        <end position="101"/>
    </location>
</feature>
<feature type="transmembrane region" description="Helical" evidence="8">
    <location>
        <begin position="113"/>
        <end position="131"/>
    </location>
</feature>
<feature type="transmembrane region" description="Helical" evidence="8">
    <location>
        <begin position="159"/>
        <end position="175"/>
    </location>
</feature>
<keyword evidence="6 8" id="KW-1133">Transmembrane helix</keyword>
<dbReference type="AlphaFoldDB" id="A0A2R5FCJ0"/>
<dbReference type="Pfam" id="PF13231">
    <property type="entry name" value="PMT_2"/>
    <property type="match status" value="1"/>
</dbReference>
<dbReference type="GO" id="GO:0009103">
    <property type="term" value="P:lipopolysaccharide biosynthetic process"/>
    <property type="evidence" value="ECO:0007669"/>
    <property type="project" value="UniProtKB-ARBA"/>
</dbReference>
<dbReference type="GO" id="GO:0016763">
    <property type="term" value="F:pentosyltransferase activity"/>
    <property type="evidence" value="ECO:0007669"/>
    <property type="project" value="TreeGrafter"/>
</dbReference>
<keyword evidence="4" id="KW-0808">Transferase</keyword>
<evidence type="ECO:0000256" key="6">
    <source>
        <dbReference type="ARBA" id="ARBA00022989"/>
    </source>
</evidence>
<comment type="subcellular location">
    <subcellularLocation>
        <location evidence="1">Cell membrane</location>
        <topology evidence="1">Multi-pass membrane protein</topology>
    </subcellularLocation>
</comment>
<reference evidence="10 11" key="1">
    <citation type="journal article" date="2018" name="Environ. Microbiol.">
        <title>Isolation and genomic characterization of Novimethylophilus kurashikiensis gen. nov. sp. nov., a new lanthanide-dependent methylotrophic species of Methylophilaceae.</title>
        <authorList>
            <person name="Lv H."/>
            <person name="Sahin N."/>
            <person name="Tani A."/>
        </authorList>
    </citation>
    <scope>NUCLEOTIDE SEQUENCE [LARGE SCALE GENOMIC DNA]</scope>
    <source>
        <strain evidence="10 11">La2-4</strain>
    </source>
</reference>
<feature type="transmembrane region" description="Helical" evidence="8">
    <location>
        <begin position="259"/>
        <end position="278"/>
    </location>
</feature>
<evidence type="ECO:0000256" key="8">
    <source>
        <dbReference type="SAM" id="Phobius"/>
    </source>
</evidence>
<evidence type="ECO:0000256" key="2">
    <source>
        <dbReference type="ARBA" id="ARBA00022475"/>
    </source>
</evidence>
<evidence type="ECO:0000256" key="5">
    <source>
        <dbReference type="ARBA" id="ARBA00022692"/>
    </source>
</evidence>
<comment type="caution">
    <text evidence="10">The sequence shown here is derived from an EMBL/GenBank/DDBJ whole genome shotgun (WGS) entry which is preliminary data.</text>
</comment>
<feature type="transmembrane region" description="Helical" evidence="8">
    <location>
        <begin position="209"/>
        <end position="230"/>
    </location>
</feature>